<dbReference type="SUPFAM" id="SSF52172">
    <property type="entry name" value="CheY-like"/>
    <property type="match status" value="1"/>
</dbReference>
<organism evidence="4 5">
    <name type="scientific">Massilia aquatica</name>
    <dbReference type="NCBI Taxonomy" id="2609000"/>
    <lineage>
        <taxon>Bacteria</taxon>
        <taxon>Pseudomonadati</taxon>
        <taxon>Pseudomonadota</taxon>
        <taxon>Betaproteobacteria</taxon>
        <taxon>Burkholderiales</taxon>
        <taxon>Oxalobacteraceae</taxon>
        <taxon>Telluria group</taxon>
        <taxon>Massilia</taxon>
    </lineage>
</organism>
<dbReference type="InterPro" id="IPR001789">
    <property type="entry name" value="Sig_transdc_resp-reg_receiver"/>
</dbReference>
<dbReference type="InterPro" id="IPR011006">
    <property type="entry name" value="CheY-like_superfamily"/>
</dbReference>
<keyword evidence="5" id="KW-1185">Reference proteome</keyword>
<dbReference type="Gene3D" id="3.40.50.2300">
    <property type="match status" value="1"/>
</dbReference>
<accession>A0ABX0M687</accession>
<dbReference type="SMART" id="SM00448">
    <property type="entry name" value="REC"/>
    <property type="match status" value="1"/>
</dbReference>
<proteinExistence type="predicted"/>
<dbReference type="CDD" id="cd17580">
    <property type="entry name" value="REC_2_DhkD-like"/>
    <property type="match status" value="1"/>
</dbReference>
<comment type="caution">
    <text evidence="4">The sequence shown here is derived from an EMBL/GenBank/DDBJ whole genome shotgun (WGS) entry which is preliminary data.</text>
</comment>
<evidence type="ECO:0000313" key="5">
    <source>
        <dbReference type="Proteomes" id="UP000819052"/>
    </source>
</evidence>
<evidence type="ECO:0000259" key="3">
    <source>
        <dbReference type="PROSITE" id="PS50110"/>
    </source>
</evidence>
<dbReference type="PANTHER" id="PTHR44591:SF3">
    <property type="entry name" value="RESPONSE REGULATORY DOMAIN-CONTAINING PROTEIN"/>
    <property type="match status" value="1"/>
</dbReference>
<dbReference type="Pfam" id="PF00072">
    <property type="entry name" value="Response_reg"/>
    <property type="match status" value="1"/>
</dbReference>
<reference evidence="4 5" key="1">
    <citation type="submission" date="2019-09" db="EMBL/GenBank/DDBJ databases">
        <title>Taxonomy of Antarctic Massilia spp.: description of Massilia rubra sp. nov., Massilia aquatica sp. nov., Massilia mucilaginosa sp. nov., Massilia frigida sp. nov. isolated from streams, lakes and regoliths.</title>
        <authorList>
            <person name="Holochova P."/>
            <person name="Sedlacek I."/>
            <person name="Kralova S."/>
            <person name="Maslanova I."/>
            <person name="Busse H.-J."/>
            <person name="Stankova E."/>
            <person name="Vrbovska V."/>
            <person name="Kovarovic V."/>
            <person name="Bartak M."/>
            <person name="Svec P."/>
            <person name="Pantucek R."/>
        </authorList>
    </citation>
    <scope>NUCLEOTIDE SEQUENCE [LARGE SCALE GENOMIC DNA]</scope>
    <source>
        <strain evidence="4 5">CCM 8693</strain>
    </source>
</reference>
<evidence type="ECO:0000256" key="1">
    <source>
        <dbReference type="ARBA" id="ARBA00022553"/>
    </source>
</evidence>
<dbReference type="RefSeq" id="WP_167078695.1">
    <property type="nucleotide sequence ID" value="NZ_VVIW01000014.1"/>
</dbReference>
<dbReference type="InterPro" id="IPR050595">
    <property type="entry name" value="Bact_response_regulator"/>
</dbReference>
<gene>
    <name evidence="4" type="ORF">F1609_21370</name>
</gene>
<dbReference type="PANTHER" id="PTHR44591">
    <property type="entry name" value="STRESS RESPONSE REGULATOR PROTEIN 1"/>
    <property type="match status" value="1"/>
</dbReference>
<feature type="modified residue" description="4-aspartylphosphate" evidence="2">
    <location>
        <position position="64"/>
    </location>
</feature>
<keyword evidence="1 2" id="KW-0597">Phosphoprotein</keyword>
<dbReference type="PROSITE" id="PS50110">
    <property type="entry name" value="RESPONSE_REGULATORY"/>
    <property type="match status" value="1"/>
</dbReference>
<evidence type="ECO:0000256" key="2">
    <source>
        <dbReference type="PROSITE-ProRule" id="PRU00169"/>
    </source>
</evidence>
<evidence type="ECO:0000313" key="4">
    <source>
        <dbReference type="EMBL" id="NHZ42703.1"/>
    </source>
</evidence>
<dbReference type="Proteomes" id="UP000819052">
    <property type="component" value="Unassembled WGS sequence"/>
</dbReference>
<feature type="domain" description="Response regulatory" evidence="3">
    <location>
        <begin position="15"/>
        <end position="131"/>
    </location>
</feature>
<name>A0ABX0M687_9BURK</name>
<sequence length="133" mass="14135">MTAFIPTTARGRGLRIMLVDDNVDAADMLSMLPGQSGHQVWVEHTAQAALERTRHDRPHVCLLDLGLPDASGYELAQQLRAMDASAGARLVAVTGYGQEKDRAQSLAAGFDYHLVKPVDIAALGSILAATSPA</sequence>
<dbReference type="EMBL" id="VVIW01000014">
    <property type="protein sequence ID" value="NHZ42703.1"/>
    <property type="molecule type" value="Genomic_DNA"/>
</dbReference>
<protein>
    <submittedName>
        <fullName evidence="4">Response regulator</fullName>
    </submittedName>
</protein>